<dbReference type="SUPFAM" id="SSF143120">
    <property type="entry name" value="YefM-like"/>
    <property type="match status" value="1"/>
</dbReference>
<dbReference type="PANTHER" id="PTHR33713">
    <property type="entry name" value="ANTITOXIN YAFN-RELATED"/>
    <property type="match status" value="1"/>
</dbReference>
<comment type="similarity">
    <text evidence="1 2">Belongs to the phD/YefM antitoxin family.</text>
</comment>
<dbReference type="InterPro" id="IPR051405">
    <property type="entry name" value="phD/YefM_antitoxin"/>
</dbReference>
<dbReference type="Gene3D" id="3.40.1620.10">
    <property type="entry name" value="YefM-like domain"/>
    <property type="match status" value="1"/>
</dbReference>
<name>A0A1Q2SQ07_9GAMM</name>
<accession>A0A1Q2SQ07</accession>
<organism evidence="3 4">
    <name type="scientific">Candidatus Nitrosoglobus terrae</name>
    <dbReference type="NCBI Taxonomy" id="1630141"/>
    <lineage>
        <taxon>Bacteria</taxon>
        <taxon>Pseudomonadati</taxon>
        <taxon>Pseudomonadota</taxon>
        <taxon>Gammaproteobacteria</taxon>
        <taxon>Chromatiales</taxon>
        <taxon>Chromatiaceae</taxon>
        <taxon>Candidatus Nitrosoglobus</taxon>
    </lineage>
</organism>
<dbReference type="OrthoDB" id="9802003at2"/>
<evidence type="ECO:0000256" key="1">
    <source>
        <dbReference type="ARBA" id="ARBA00009981"/>
    </source>
</evidence>
<dbReference type="RefSeq" id="WP_096527637.1">
    <property type="nucleotide sequence ID" value="NZ_AP014836.1"/>
</dbReference>
<keyword evidence="4" id="KW-1185">Reference proteome</keyword>
<dbReference type="NCBIfam" id="TIGR01552">
    <property type="entry name" value="phd_fam"/>
    <property type="match status" value="1"/>
</dbReference>
<evidence type="ECO:0000256" key="2">
    <source>
        <dbReference type="RuleBase" id="RU362080"/>
    </source>
</evidence>
<proteinExistence type="inferred from homology"/>
<dbReference type="Pfam" id="PF02604">
    <property type="entry name" value="PhdYeFM_antitox"/>
    <property type="match status" value="1"/>
</dbReference>
<evidence type="ECO:0000313" key="4">
    <source>
        <dbReference type="Proteomes" id="UP000243679"/>
    </source>
</evidence>
<dbReference type="EMBL" id="AP014836">
    <property type="protein sequence ID" value="BAW81169.1"/>
    <property type="molecule type" value="Genomic_DNA"/>
</dbReference>
<dbReference type="PANTHER" id="PTHR33713:SF6">
    <property type="entry name" value="ANTITOXIN YEFM"/>
    <property type="match status" value="1"/>
</dbReference>
<dbReference type="AlphaFoldDB" id="A0A1Q2SQ07"/>
<comment type="function">
    <text evidence="2">Antitoxin component of a type II toxin-antitoxin (TA) system.</text>
</comment>
<gene>
    <name evidence="3" type="ORF">TAO_1799</name>
</gene>
<dbReference type="InterPro" id="IPR006442">
    <property type="entry name" value="Antitoxin_Phd/YefM"/>
</dbReference>
<dbReference type="InterPro" id="IPR036165">
    <property type="entry name" value="YefM-like_sf"/>
</dbReference>
<sequence>MNGITVTEARSNLYRLIDEAAESHQPIVIMGKRNKAVLVSEEDWAAIQETLFLLSVPGMGESIREGMATPIDECDEDLGW</sequence>
<dbReference type="KEGG" id="ntt:TAO_1799"/>
<dbReference type="Proteomes" id="UP000243679">
    <property type="component" value="Chromosome"/>
</dbReference>
<evidence type="ECO:0000313" key="3">
    <source>
        <dbReference type="EMBL" id="BAW81169.1"/>
    </source>
</evidence>
<protein>
    <recommendedName>
        <fullName evidence="2">Antitoxin</fullName>
    </recommendedName>
</protein>
<reference evidence="3 4" key="1">
    <citation type="journal article" date="2017" name="ISME J.">
        <title>An acid-tolerant ammonia-oxidizing ?-proteobacterium from soil.</title>
        <authorList>
            <person name="Hayatsu M."/>
            <person name="Tago K."/>
            <person name="Uchiyama I."/>
            <person name="Toyoda A."/>
            <person name="Wang Y."/>
            <person name="Shimomura Y."/>
            <person name="Okubo T."/>
            <person name="Kurisu F."/>
            <person name="Hirono Y."/>
            <person name="Nonaka K."/>
            <person name="Akiyama H."/>
            <person name="Itoh T."/>
            <person name="Takami H."/>
        </authorList>
    </citation>
    <scope>NUCLEOTIDE SEQUENCE [LARGE SCALE GENOMIC DNA]</scope>
    <source>
        <strain evidence="3 4">TAO100</strain>
    </source>
</reference>